<dbReference type="Pfam" id="PF06812">
    <property type="entry name" value="ImpA_N"/>
    <property type="match status" value="1"/>
</dbReference>
<sequence length="322" mass="36392">MRDEKLSSHEKGVEFDPHYSEIEFLLAQFDSQNDPLNYMEEISSVNWSLIFEHSVQLLAKCFDLRVALWRLRAQLHLEGISAFYASVTQIDSQYAMGGVTLFPQADIDQPAESLHAAALGWLATSQCLHDMRNSRVFADNPMTVNELLNLRTQGQEGRDLHFSEAVKIVSQANALFTGQGLPALQEQLDLGVQALERIEHYANAQARDYRLDCRSVREYLQGLSRLLGGLEQQGLPVIKKYEPKPLPGEDSTVIPDNRPIRSRQEAILLLDQVLDYFQQYEPSHPAPILIRRSQKMIGMDFAAIVEELLPESLTSLTQISGK</sequence>
<evidence type="ECO:0000313" key="3">
    <source>
        <dbReference type="Proteomes" id="UP000003790"/>
    </source>
</evidence>
<gene>
    <name evidence="2" type="ORF">PchlO6_6094</name>
</gene>
<name>A0AB33X102_9PSED</name>
<dbReference type="PANTHER" id="PTHR37951:SF1">
    <property type="entry name" value="TYPE VI SECRETION SYSTEM COMPONENT TSSA1"/>
    <property type="match status" value="1"/>
</dbReference>
<reference evidence="2 3" key="1">
    <citation type="journal article" date="2012" name="PLoS Genet.">
        <title>Comparative Genomics of Plant-Associated Pseudomonas spp.: Insights into Diversity and Inheritance of Traits Involved in Multitrophic Interactions.</title>
        <authorList>
            <person name="Loper J.E."/>
            <person name="Hassan K.A."/>
            <person name="Mavrodi D.V."/>
            <person name="Davis E.W.II."/>
            <person name="Lim C.K."/>
            <person name="Shaffer B.T."/>
            <person name="Elbourne L.D."/>
            <person name="Stockwell V.O."/>
            <person name="Hartney S.L."/>
            <person name="Breakwell K."/>
            <person name="Henkels M.D."/>
            <person name="Tetu S.G."/>
            <person name="Rangel L.I."/>
            <person name="Kidarsa T.A."/>
            <person name="Wilson N.L."/>
            <person name="van de Mortel J.E."/>
            <person name="Song C."/>
            <person name="Blumhagen R."/>
            <person name="Radune D."/>
            <person name="Hostetler J.B."/>
            <person name="Brinkac L.M."/>
            <person name="Durkin A.S."/>
            <person name="Kluepfel D.A."/>
            <person name="Wechter W.P."/>
            <person name="Anderson A.J."/>
            <person name="Kim Y.C."/>
            <person name="Pierson L.S.III."/>
            <person name="Pierson E.A."/>
            <person name="Lindow S.E."/>
            <person name="Kobayashi D.Y."/>
            <person name="Raaijmakers J.M."/>
            <person name="Weller D.M."/>
            <person name="Thomashow L.S."/>
            <person name="Allen A.E."/>
            <person name="Paulsen I.T."/>
        </authorList>
    </citation>
    <scope>NUCLEOTIDE SEQUENCE [LARGE SCALE GENOMIC DNA]</scope>
    <source>
        <strain evidence="2 3">O6</strain>
    </source>
</reference>
<dbReference type="AlphaFoldDB" id="A0AB33X102"/>
<comment type="caution">
    <text evidence="2">The sequence shown here is derived from an EMBL/GenBank/DDBJ whole genome shotgun (WGS) entry which is preliminary data.</text>
</comment>
<dbReference type="InterPro" id="IPR017740">
    <property type="entry name" value="TssA-like"/>
</dbReference>
<evidence type="ECO:0000313" key="2">
    <source>
        <dbReference type="EMBL" id="EIM18700.1"/>
    </source>
</evidence>
<feature type="domain" description="ImpA N-terminal" evidence="1">
    <location>
        <begin position="13"/>
        <end position="123"/>
    </location>
</feature>
<proteinExistence type="predicted"/>
<dbReference type="InterPro" id="IPR010657">
    <property type="entry name" value="ImpA_N"/>
</dbReference>
<dbReference type="RefSeq" id="WP_009051520.1">
    <property type="nucleotide sequence ID" value="NZ_CM001490.1"/>
</dbReference>
<dbReference type="EMBL" id="AHOT01000001">
    <property type="protein sequence ID" value="EIM18700.1"/>
    <property type="molecule type" value="Genomic_DNA"/>
</dbReference>
<accession>A0AB33X102</accession>
<dbReference type="Proteomes" id="UP000003790">
    <property type="component" value="Chromosome"/>
</dbReference>
<dbReference type="PANTHER" id="PTHR37951">
    <property type="entry name" value="CYTOPLASMIC PROTEIN-RELATED"/>
    <property type="match status" value="1"/>
</dbReference>
<protein>
    <submittedName>
        <fullName evidence="2">Type VI secretion protein, TssA family</fullName>
    </submittedName>
</protein>
<organism evidence="2 3">
    <name type="scientific">Pseudomonas chlororaphis O6</name>
    <dbReference type="NCBI Taxonomy" id="1037915"/>
    <lineage>
        <taxon>Bacteria</taxon>
        <taxon>Pseudomonadati</taxon>
        <taxon>Pseudomonadota</taxon>
        <taxon>Gammaproteobacteria</taxon>
        <taxon>Pseudomonadales</taxon>
        <taxon>Pseudomonadaceae</taxon>
        <taxon>Pseudomonas</taxon>
    </lineage>
</organism>
<evidence type="ECO:0000259" key="1">
    <source>
        <dbReference type="Pfam" id="PF06812"/>
    </source>
</evidence>